<sequence>MRLNIISLGFCCLFSTPLLAGIAFTTPQGSLKLSGDVEFNMDGASTANQLTSVKSSPEKNKKPGDKERWDINGRILIGFDGYRGLDNGNFAGFTVQPLADLSGQMNLDDAAFFFGQEKMWQIKLGRFEAYDMFPLSQDTFIEYSGNTANDLYADGYGYIYMMKEGRGRSSNGGNAQINGHLDKWYFEINALIEDGTRLFVDQQYHGQKITNEKNVVYLRPIIAWKGDSVSTAVGMETNIVSNAYGYKDENQRWHDESKRTGYGLSSSWKSDNYQSSSAQGTIANINLAYLDAQGETNLTGGANVLWNKFELGYIYAHNKISERTALNNYQHQHNLMNLQGKYKIHTIHTSYLIPNVLDMDNFNIYLGAYWSRLERISTNLSQNDKSNDDRYGARVRFKYLF</sequence>
<reference evidence="2" key="1">
    <citation type="submission" date="2022-06" db="EMBL/GenBank/DDBJ databases">
        <title>Draft genome sequences of Pragia fontium str. JCM24417.</title>
        <authorList>
            <person name="Wakabayashi Y."/>
            <person name="Kojima K."/>
        </authorList>
    </citation>
    <scope>NUCLEOTIDE SEQUENCE</scope>
    <source>
        <strain evidence="2">JCM 24417</strain>
    </source>
</reference>
<feature type="chain" id="PRO_5045638702" evidence="1">
    <location>
        <begin position="21"/>
        <end position="401"/>
    </location>
</feature>
<evidence type="ECO:0000313" key="3">
    <source>
        <dbReference type="Proteomes" id="UP001059610"/>
    </source>
</evidence>
<keyword evidence="1" id="KW-0732">Signal</keyword>
<feature type="signal peptide" evidence="1">
    <location>
        <begin position="1"/>
        <end position="20"/>
    </location>
</feature>
<dbReference type="Proteomes" id="UP001059610">
    <property type="component" value="Unassembled WGS sequence"/>
</dbReference>
<accession>A0ABQ5LHN6</accession>
<protein>
    <submittedName>
        <fullName evidence="2">Glycoporin</fullName>
    </submittedName>
</protein>
<dbReference type="RefSeq" id="WP_373876074.1">
    <property type="nucleotide sequence ID" value="NZ_BRLJ01000003.1"/>
</dbReference>
<evidence type="ECO:0000313" key="2">
    <source>
        <dbReference type="EMBL" id="GKX63120.1"/>
    </source>
</evidence>
<keyword evidence="3" id="KW-1185">Reference proteome</keyword>
<name>A0ABQ5LHN6_9GAMM</name>
<organism evidence="2 3">
    <name type="scientific">Pragia fontium</name>
    <dbReference type="NCBI Taxonomy" id="82985"/>
    <lineage>
        <taxon>Bacteria</taxon>
        <taxon>Pseudomonadati</taxon>
        <taxon>Pseudomonadota</taxon>
        <taxon>Gammaproteobacteria</taxon>
        <taxon>Enterobacterales</taxon>
        <taxon>Budviciaceae</taxon>
        <taxon>Pragia</taxon>
    </lineage>
</organism>
<proteinExistence type="predicted"/>
<gene>
    <name evidence="2" type="ORF">SOASR032_16890</name>
</gene>
<dbReference type="EMBL" id="BRLJ01000003">
    <property type="protein sequence ID" value="GKX63120.1"/>
    <property type="molecule type" value="Genomic_DNA"/>
</dbReference>
<dbReference type="InterPro" id="IPR016963">
    <property type="entry name" value="Glycoporin_RafY"/>
</dbReference>
<evidence type="ECO:0000256" key="1">
    <source>
        <dbReference type="SAM" id="SignalP"/>
    </source>
</evidence>
<dbReference type="Pfam" id="PF16966">
    <property type="entry name" value="Porin_8"/>
    <property type="match status" value="1"/>
</dbReference>
<comment type="caution">
    <text evidence="2">The sequence shown here is derived from an EMBL/GenBank/DDBJ whole genome shotgun (WGS) entry which is preliminary data.</text>
</comment>
<dbReference type="SUPFAM" id="SSF56935">
    <property type="entry name" value="Porins"/>
    <property type="match status" value="1"/>
</dbReference>